<proteinExistence type="predicted"/>
<keyword evidence="2" id="KW-1185">Reference proteome</keyword>
<dbReference type="AlphaFoldDB" id="A0A7W9AP36"/>
<name>A0A7W9AP36_9SPHN</name>
<evidence type="ECO:0000313" key="2">
    <source>
        <dbReference type="Proteomes" id="UP000557739"/>
    </source>
</evidence>
<accession>A0A7W9AP36</accession>
<gene>
    <name evidence="1" type="ORF">FHR19_001305</name>
</gene>
<protein>
    <submittedName>
        <fullName evidence="1">Uncharacterized protein</fullName>
    </submittedName>
</protein>
<sequence length="56" mass="5955">MKTTPSDGPVCSLWSSVMSGWLPQILWTRMPAGEGALRIVSTSDAPRYAPIPGPAL</sequence>
<dbReference type="Proteomes" id="UP000557739">
    <property type="component" value="Unassembled WGS sequence"/>
</dbReference>
<comment type="caution">
    <text evidence="1">The sequence shown here is derived from an EMBL/GenBank/DDBJ whole genome shotgun (WGS) entry which is preliminary data.</text>
</comment>
<dbReference type="RefSeq" id="WP_221228430.1">
    <property type="nucleotide sequence ID" value="NZ_JACIJJ010000002.1"/>
</dbReference>
<evidence type="ECO:0000313" key="1">
    <source>
        <dbReference type="EMBL" id="MBB5697960.1"/>
    </source>
</evidence>
<reference evidence="1 2" key="1">
    <citation type="submission" date="2020-08" db="EMBL/GenBank/DDBJ databases">
        <title>Genomic Encyclopedia of Type Strains, Phase IV (KMG-IV): sequencing the most valuable type-strain genomes for metagenomic binning, comparative biology and taxonomic classification.</title>
        <authorList>
            <person name="Goeker M."/>
        </authorList>
    </citation>
    <scope>NUCLEOTIDE SEQUENCE [LARGE SCALE GENOMIC DNA]</scope>
    <source>
        <strain evidence="1 2">DSM 27244</strain>
    </source>
</reference>
<dbReference type="EMBL" id="JACIJJ010000002">
    <property type="protein sequence ID" value="MBB5697960.1"/>
    <property type="molecule type" value="Genomic_DNA"/>
</dbReference>
<organism evidence="1 2">
    <name type="scientific">Sphingomonas yantingensis</name>
    <dbReference type="NCBI Taxonomy" id="1241761"/>
    <lineage>
        <taxon>Bacteria</taxon>
        <taxon>Pseudomonadati</taxon>
        <taxon>Pseudomonadota</taxon>
        <taxon>Alphaproteobacteria</taxon>
        <taxon>Sphingomonadales</taxon>
        <taxon>Sphingomonadaceae</taxon>
        <taxon>Sphingomonas</taxon>
    </lineage>
</organism>